<feature type="region of interest" description="Disordered" evidence="1">
    <location>
        <begin position="253"/>
        <end position="302"/>
    </location>
</feature>
<protein>
    <submittedName>
        <fullName evidence="2">Uncharacterized protein</fullName>
    </submittedName>
</protein>
<sequence length="327" mass="35164">MTLQLIPGQFVLLKSGSGAWKAEGSVEDLGAKMPSPHEVIQTCLGLCRKVDRDRLQNYLWAPPRDGNAQTAGSGHRTGQEQGPLAPLSSIFDVGARRVLPGHLLRRSQVLSSLQLGPGRYQQRIALTACTGEEAVFVWTLAAVDGGWLVCAVQRDPATDWPLPAMPHPRASPEAVVHAQLAAIQSGDIPAAAKFMHWPHQTGNGPWSLQHHQQRLAAFAQQSLCSMLLGRKQVVLGAASLPTQRRFLQHVHIQSDPSTPRGAPSSGHPDPQQTGGLCGASDTGALGEADQYTNPPRDEPAESGATFCWQLGLQASGYWMVEAVTRQE</sequence>
<evidence type="ECO:0000256" key="1">
    <source>
        <dbReference type="SAM" id="MobiDB-lite"/>
    </source>
</evidence>
<accession>A0AAW1Q864</accession>
<name>A0AAW1Q864_9CHLO</name>
<evidence type="ECO:0000313" key="2">
    <source>
        <dbReference type="EMBL" id="KAK9817156.1"/>
    </source>
</evidence>
<evidence type="ECO:0000313" key="3">
    <source>
        <dbReference type="Proteomes" id="UP001489004"/>
    </source>
</evidence>
<dbReference type="Proteomes" id="UP001489004">
    <property type="component" value="Unassembled WGS sequence"/>
</dbReference>
<gene>
    <name evidence="2" type="ORF">WJX72_010503</name>
</gene>
<feature type="region of interest" description="Disordered" evidence="1">
    <location>
        <begin position="61"/>
        <end position="81"/>
    </location>
</feature>
<dbReference type="EMBL" id="JALJOR010000005">
    <property type="protein sequence ID" value="KAK9817156.1"/>
    <property type="molecule type" value="Genomic_DNA"/>
</dbReference>
<reference evidence="2 3" key="1">
    <citation type="journal article" date="2024" name="Nat. Commun.">
        <title>Phylogenomics reveals the evolutionary origins of lichenization in chlorophyte algae.</title>
        <authorList>
            <person name="Puginier C."/>
            <person name="Libourel C."/>
            <person name="Otte J."/>
            <person name="Skaloud P."/>
            <person name="Haon M."/>
            <person name="Grisel S."/>
            <person name="Petersen M."/>
            <person name="Berrin J.G."/>
            <person name="Delaux P.M."/>
            <person name="Dal Grande F."/>
            <person name="Keller J."/>
        </authorList>
    </citation>
    <scope>NUCLEOTIDE SEQUENCE [LARGE SCALE GENOMIC DNA]</scope>
    <source>
        <strain evidence="2 3">SAG 2043</strain>
    </source>
</reference>
<organism evidence="2 3">
    <name type="scientific">[Myrmecia] bisecta</name>
    <dbReference type="NCBI Taxonomy" id="41462"/>
    <lineage>
        <taxon>Eukaryota</taxon>
        <taxon>Viridiplantae</taxon>
        <taxon>Chlorophyta</taxon>
        <taxon>core chlorophytes</taxon>
        <taxon>Trebouxiophyceae</taxon>
        <taxon>Trebouxiales</taxon>
        <taxon>Trebouxiaceae</taxon>
        <taxon>Myrmecia</taxon>
    </lineage>
</organism>
<keyword evidence="3" id="KW-1185">Reference proteome</keyword>
<dbReference type="AlphaFoldDB" id="A0AAW1Q864"/>
<comment type="caution">
    <text evidence="2">The sequence shown here is derived from an EMBL/GenBank/DDBJ whole genome shotgun (WGS) entry which is preliminary data.</text>
</comment>
<proteinExistence type="predicted"/>